<organism evidence="1 2">
    <name type="scientific">Cyclocybe aegerita</name>
    <name type="common">Black poplar mushroom</name>
    <name type="synonym">Agrocybe aegerita</name>
    <dbReference type="NCBI Taxonomy" id="1973307"/>
    <lineage>
        <taxon>Eukaryota</taxon>
        <taxon>Fungi</taxon>
        <taxon>Dikarya</taxon>
        <taxon>Basidiomycota</taxon>
        <taxon>Agaricomycotina</taxon>
        <taxon>Agaricomycetes</taxon>
        <taxon>Agaricomycetidae</taxon>
        <taxon>Agaricales</taxon>
        <taxon>Agaricineae</taxon>
        <taxon>Bolbitiaceae</taxon>
        <taxon>Cyclocybe</taxon>
    </lineage>
</organism>
<dbReference type="OrthoDB" id="2970657at2759"/>
<dbReference type="SUPFAM" id="SSF52047">
    <property type="entry name" value="RNI-like"/>
    <property type="match status" value="1"/>
</dbReference>
<evidence type="ECO:0000313" key="2">
    <source>
        <dbReference type="Proteomes" id="UP000467700"/>
    </source>
</evidence>
<name>A0A8S0W1B0_CYCAE</name>
<evidence type="ECO:0008006" key="3">
    <source>
        <dbReference type="Google" id="ProtNLM"/>
    </source>
</evidence>
<accession>A0A8S0W1B0</accession>
<dbReference type="EMBL" id="CACVBS010000053">
    <property type="protein sequence ID" value="CAA7266265.1"/>
    <property type="molecule type" value="Genomic_DNA"/>
</dbReference>
<dbReference type="Gene3D" id="3.80.10.10">
    <property type="entry name" value="Ribonuclease Inhibitor"/>
    <property type="match status" value="1"/>
</dbReference>
<reference evidence="1 2" key="1">
    <citation type="submission" date="2020-01" db="EMBL/GenBank/DDBJ databases">
        <authorList>
            <person name="Gupta K D."/>
        </authorList>
    </citation>
    <scope>NUCLEOTIDE SEQUENCE [LARGE SCALE GENOMIC DNA]</scope>
</reference>
<dbReference type="InterPro" id="IPR032675">
    <property type="entry name" value="LRR_dom_sf"/>
</dbReference>
<proteinExistence type="predicted"/>
<protein>
    <recommendedName>
        <fullName evidence="3">F-box domain-containing protein</fullName>
    </recommendedName>
</protein>
<dbReference type="AlphaFoldDB" id="A0A8S0W1B0"/>
<comment type="caution">
    <text evidence="1">The sequence shown here is derived from an EMBL/GenBank/DDBJ whole genome shotgun (WGS) entry which is preliminary data.</text>
</comment>
<keyword evidence="2" id="KW-1185">Reference proteome</keyword>
<dbReference type="Proteomes" id="UP000467700">
    <property type="component" value="Unassembled WGS sequence"/>
</dbReference>
<gene>
    <name evidence="1" type="ORF">AAE3_LOCUS8455</name>
</gene>
<evidence type="ECO:0000313" key="1">
    <source>
        <dbReference type="EMBL" id="CAA7266265.1"/>
    </source>
</evidence>
<sequence>MDKNGAPMADYDKITEAIENVEKLIQVFCKKKYQLKAMLNLNTPIMKRLTREMLARIFILINESVDTMPKMTMPTPFLLAQVCTAWRKLVQSTPRLWSTISISFSTELQEGQRRMLKEWLTRSANYPLDVRIYRPMPKSTTSDPESGEPPQETILLLLASSAQWQSFTVLDGGPFQGLRDELASEFHHFPNLQSVAIHGHANGCLLWNFHSPPRLKTVRFDRLGRASNLCVDWKIVHHLDATVGITDCMFVLPQALSLKTLKFDMRHEEPEDTHLQEHTLLCNPEAQPIDLAFLTDLSVRSECKGQNFDTLFGKVLLPALKNLSVEVSLFSQRVQWWSSFLDSIDRSECTLTHLSITTAGNPSEDEILDFLRFLPSLEHLTLCTTLTGRSRTPLTDATVDFLTVPQQEPYERPISQYLPSLKSFSYNGNVEVDPETILSMIQSRTGSQRPEGEHTTLVQKLESFKLIYHNKSWAQEQNPNRMQHFYFALAKMVFAGIVVDLVWDPEVKS</sequence>